<evidence type="ECO:0000256" key="1">
    <source>
        <dbReference type="ARBA" id="ARBA00006885"/>
    </source>
</evidence>
<dbReference type="GO" id="GO:0048039">
    <property type="term" value="F:ubiquinone binding"/>
    <property type="evidence" value="ECO:0007669"/>
    <property type="project" value="InterPro"/>
</dbReference>
<dbReference type="InterPro" id="IPR044996">
    <property type="entry name" value="COQ10-like"/>
</dbReference>
<dbReference type="GO" id="GO:0045333">
    <property type="term" value="P:cellular respiration"/>
    <property type="evidence" value="ECO:0007669"/>
    <property type="project" value="InterPro"/>
</dbReference>
<dbReference type="PANTHER" id="PTHR12901:SF10">
    <property type="entry name" value="COENZYME Q-BINDING PROTEIN COQ10, MITOCHONDRIAL"/>
    <property type="match status" value="1"/>
</dbReference>
<dbReference type="InterPro" id="IPR023393">
    <property type="entry name" value="START-like_dom_sf"/>
</dbReference>
<dbReference type="Proteomes" id="UP000001514">
    <property type="component" value="Unassembled WGS sequence"/>
</dbReference>
<comment type="function">
    <text evidence="3">Required for the function of coenzyme Q in the respiratory chain. May serve as a chaperone or may be involved in the transport of Q6 from its site of synthesis to the catalytic sites of the respiratory complexes.</text>
</comment>
<dbReference type="GO" id="GO:0005739">
    <property type="term" value="C:mitochondrion"/>
    <property type="evidence" value="ECO:0000318"/>
    <property type="project" value="GO_Central"/>
</dbReference>
<protein>
    <recommendedName>
        <fullName evidence="4">Coenzyme Q-binding protein COQ10 START domain-containing protein</fullName>
    </recommendedName>
</protein>
<dbReference type="InterPro" id="IPR005031">
    <property type="entry name" value="COQ10_START"/>
</dbReference>
<evidence type="ECO:0000256" key="3">
    <source>
        <dbReference type="ARBA" id="ARBA00024947"/>
    </source>
</evidence>
<gene>
    <name evidence="5" type="ORF">SELMODRAFT_186691</name>
</gene>
<dbReference type="EMBL" id="GL377699">
    <property type="protein sequence ID" value="EFJ06510.1"/>
    <property type="molecule type" value="Genomic_DNA"/>
</dbReference>
<accession>D8T9U5</accession>
<dbReference type="STRING" id="88036.D8T9U5"/>
<dbReference type="OMA" id="SCNLYFL"/>
<evidence type="ECO:0000313" key="5">
    <source>
        <dbReference type="EMBL" id="EFJ06510.1"/>
    </source>
</evidence>
<dbReference type="AlphaFoldDB" id="D8T9U5"/>
<dbReference type="eggNOG" id="KOG3177">
    <property type="taxonomic scope" value="Eukaryota"/>
</dbReference>
<dbReference type="FunCoup" id="D8T9U5">
    <property type="interactions" value="1450"/>
</dbReference>
<dbReference type="Pfam" id="PF03364">
    <property type="entry name" value="Polyketide_cyc"/>
    <property type="match status" value="1"/>
</dbReference>
<sequence length="194" mass="22249">MVDLDLRLHPALSIKRLPGRFSLAQRRGFLGFGDGDEDRGLSKHYEEKRVMGYTPEQLFDVVAGVDMYEEFVPWCQRSNVIWQKGSELEAELEIGFQFFVESYTSHVQLTRPKLIKTSVSKSAIFEYLNNTWEISPGPSPATCNLHFTVDFQFRSPLYTKVANVFFDEVVARLVAAFENRCLRVYGPSKVVMHA</sequence>
<evidence type="ECO:0000259" key="4">
    <source>
        <dbReference type="Pfam" id="PF03364"/>
    </source>
</evidence>
<comment type="subunit">
    <text evidence="2">Interacts with coenzyme Q.</text>
</comment>
<dbReference type="Gene3D" id="3.30.530.20">
    <property type="match status" value="1"/>
</dbReference>
<dbReference type="InParanoid" id="D8T9U5"/>
<proteinExistence type="inferred from homology"/>
<reference evidence="5 6" key="1">
    <citation type="journal article" date="2011" name="Science">
        <title>The Selaginella genome identifies genetic changes associated with the evolution of vascular plants.</title>
        <authorList>
            <person name="Banks J.A."/>
            <person name="Nishiyama T."/>
            <person name="Hasebe M."/>
            <person name="Bowman J.L."/>
            <person name="Gribskov M."/>
            <person name="dePamphilis C."/>
            <person name="Albert V.A."/>
            <person name="Aono N."/>
            <person name="Aoyama T."/>
            <person name="Ambrose B.A."/>
            <person name="Ashton N.W."/>
            <person name="Axtell M.J."/>
            <person name="Barker E."/>
            <person name="Barker M.S."/>
            <person name="Bennetzen J.L."/>
            <person name="Bonawitz N.D."/>
            <person name="Chapple C."/>
            <person name="Cheng C."/>
            <person name="Correa L.G."/>
            <person name="Dacre M."/>
            <person name="DeBarry J."/>
            <person name="Dreyer I."/>
            <person name="Elias M."/>
            <person name="Engstrom E.M."/>
            <person name="Estelle M."/>
            <person name="Feng L."/>
            <person name="Finet C."/>
            <person name="Floyd S.K."/>
            <person name="Frommer W.B."/>
            <person name="Fujita T."/>
            <person name="Gramzow L."/>
            <person name="Gutensohn M."/>
            <person name="Harholt J."/>
            <person name="Hattori M."/>
            <person name="Heyl A."/>
            <person name="Hirai T."/>
            <person name="Hiwatashi Y."/>
            <person name="Ishikawa M."/>
            <person name="Iwata M."/>
            <person name="Karol K.G."/>
            <person name="Koehler B."/>
            <person name="Kolukisaoglu U."/>
            <person name="Kubo M."/>
            <person name="Kurata T."/>
            <person name="Lalonde S."/>
            <person name="Li K."/>
            <person name="Li Y."/>
            <person name="Litt A."/>
            <person name="Lyons E."/>
            <person name="Manning G."/>
            <person name="Maruyama T."/>
            <person name="Michael T.P."/>
            <person name="Mikami K."/>
            <person name="Miyazaki S."/>
            <person name="Morinaga S."/>
            <person name="Murata T."/>
            <person name="Mueller-Roeber B."/>
            <person name="Nelson D.R."/>
            <person name="Obara M."/>
            <person name="Oguri Y."/>
            <person name="Olmstead R.G."/>
            <person name="Onodera N."/>
            <person name="Petersen B.L."/>
            <person name="Pils B."/>
            <person name="Prigge M."/>
            <person name="Rensing S.A."/>
            <person name="Riano-Pachon D.M."/>
            <person name="Roberts A.W."/>
            <person name="Sato Y."/>
            <person name="Scheller H.V."/>
            <person name="Schulz B."/>
            <person name="Schulz C."/>
            <person name="Shakirov E.V."/>
            <person name="Shibagaki N."/>
            <person name="Shinohara N."/>
            <person name="Shippen D.E."/>
            <person name="Soerensen I."/>
            <person name="Sotooka R."/>
            <person name="Sugimoto N."/>
            <person name="Sugita M."/>
            <person name="Sumikawa N."/>
            <person name="Tanurdzic M."/>
            <person name="Theissen G."/>
            <person name="Ulvskov P."/>
            <person name="Wakazuki S."/>
            <person name="Weng J.K."/>
            <person name="Willats W.W."/>
            <person name="Wipf D."/>
            <person name="Wolf P.G."/>
            <person name="Yang L."/>
            <person name="Zimmer A.D."/>
            <person name="Zhu Q."/>
            <person name="Mitros T."/>
            <person name="Hellsten U."/>
            <person name="Loque D."/>
            <person name="Otillar R."/>
            <person name="Salamov A."/>
            <person name="Schmutz J."/>
            <person name="Shapiro H."/>
            <person name="Lindquist E."/>
            <person name="Lucas S."/>
            <person name="Rokhsar D."/>
            <person name="Grigoriev I.V."/>
        </authorList>
    </citation>
    <scope>NUCLEOTIDE SEQUENCE [LARGE SCALE GENOMIC DNA]</scope>
</reference>
<evidence type="ECO:0000313" key="6">
    <source>
        <dbReference type="Proteomes" id="UP000001514"/>
    </source>
</evidence>
<evidence type="ECO:0000256" key="2">
    <source>
        <dbReference type="ARBA" id="ARBA00011814"/>
    </source>
</evidence>
<dbReference type="Gramene" id="EFJ06510">
    <property type="protein sequence ID" value="EFJ06510"/>
    <property type="gene ID" value="SELMODRAFT_186691"/>
</dbReference>
<feature type="domain" description="Coenzyme Q-binding protein COQ10 START" evidence="4">
    <location>
        <begin position="51"/>
        <end position="178"/>
    </location>
</feature>
<name>D8T9U5_SELML</name>
<dbReference type="PANTHER" id="PTHR12901">
    <property type="entry name" value="SPERM PROTEIN HOMOLOG"/>
    <property type="match status" value="1"/>
</dbReference>
<dbReference type="KEGG" id="smo:SELMODRAFT_186691"/>
<keyword evidence="6" id="KW-1185">Reference proteome</keyword>
<dbReference type="CDD" id="cd07813">
    <property type="entry name" value="COQ10p_like"/>
    <property type="match status" value="1"/>
</dbReference>
<dbReference type="SUPFAM" id="SSF55961">
    <property type="entry name" value="Bet v1-like"/>
    <property type="match status" value="1"/>
</dbReference>
<comment type="similarity">
    <text evidence="1">Belongs to the COQ10 family.</text>
</comment>
<organism evidence="6">
    <name type="scientific">Selaginella moellendorffii</name>
    <name type="common">Spikemoss</name>
    <dbReference type="NCBI Taxonomy" id="88036"/>
    <lineage>
        <taxon>Eukaryota</taxon>
        <taxon>Viridiplantae</taxon>
        <taxon>Streptophyta</taxon>
        <taxon>Embryophyta</taxon>
        <taxon>Tracheophyta</taxon>
        <taxon>Lycopodiopsida</taxon>
        <taxon>Selaginellales</taxon>
        <taxon>Selaginellaceae</taxon>
        <taxon>Selaginella</taxon>
    </lineage>
</organism>
<dbReference type="HOGENOM" id="CLU_079653_2_0_1"/>